<evidence type="ECO:0000256" key="2">
    <source>
        <dbReference type="ARBA" id="ARBA00005892"/>
    </source>
</evidence>
<dbReference type="Proteomes" id="UP001157974">
    <property type="component" value="Unassembled WGS sequence"/>
</dbReference>
<evidence type="ECO:0000256" key="1">
    <source>
        <dbReference type="ARBA" id="ARBA00004123"/>
    </source>
</evidence>
<feature type="region of interest" description="Disordered" evidence="5">
    <location>
        <begin position="920"/>
        <end position="940"/>
    </location>
</feature>
<feature type="compositionally biased region" description="Acidic residues" evidence="5">
    <location>
        <begin position="925"/>
        <end position="938"/>
    </location>
</feature>
<keyword evidence="3" id="KW-0813">Transport</keyword>
<dbReference type="PANTHER" id="PTHR31344:SF0">
    <property type="entry name" value="NUCLEAR PORE COMPLEX PROTEIN NUP205"/>
    <property type="match status" value="1"/>
</dbReference>
<name>A0AAV8UP55_9RHOD</name>
<dbReference type="EMBL" id="JAMWBK010000006">
    <property type="protein sequence ID" value="KAJ8904320.1"/>
    <property type="molecule type" value="Genomic_DNA"/>
</dbReference>
<organism evidence="6 7">
    <name type="scientific">Rhodosorus marinus</name>
    <dbReference type="NCBI Taxonomy" id="101924"/>
    <lineage>
        <taxon>Eukaryota</taxon>
        <taxon>Rhodophyta</taxon>
        <taxon>Stylonematophyceae</taxon>
        <taxon>Stylonematales</taxon>
        <taxon>Stylonemataceae</taxon>
        <taxon>Rhodosorus</taxon>
    </lineage>
</organism>
<keyword evidence="7" id="KW-1185">Reference proteome</keyword>
<dbReference type="PANTHER" id="PTHR31344">
    <property type="entry name" value="NUCLEAR PORE COMPLEX PROTEIN NUP205"/>
    <property type="match status" value="1"/>
</dbReference>
<dbReference type="InterPro" id="IPR021827">
    <property type="entry name" value="Nup186/Nup192/Nup205"/>
</dbReference>
<comment type="subcellular location">
    <subcellularLocation>
        <location evidence="1">Nucleus</location>
    </subcellularLocation>
</comment>
<evidence type="ECO:0000313" key="6">
    <source>
        <dbReference type="EMBL" id="KAJ8904320.1"/>
    </source>
</evidence>
<proteinExistence type="inferred from homology"/>
<protein>
    <submittedName>
        <fullName evidence="6">Uncharacterized protein</fullName>
    </submittedName>
</protein>
<comment type="similarity">
    <text evidence="2">Belongs to the NUP186/NUP192/NUP205 family.</text>
</comment>
<keyword evidence="4" id="KW-0539">Nucleus</keyword>
<sequence>MPSEEVGELRGRASLSFDRLRKDVSGALSAKGLYADDPFQADVVRNVHSHLPYLQKPFASLSTNLIAQAPPSALDNAGKEEVTLSVIGEDGVYSDVTVNLAPDFIAAAKALSDELCLDAMDTAGLLYSARSRALKRPDKDVSAACRDLFRSERKDQLLTLQELLRTPLASANMEGKHPVLVALVRERDVLVISNVMKNLMAAIMDGLQAGFERSKSNPKGLLEGELVLLAECVFLFAYTVQCTSDDALSIRGAADLVAEMLSKISAEDPVQLSRASHPRTRKQELTVASHLLFLSWSCALDRSRYSDLYNPRTSTTGLNELLRDRDFLEKSKTEQSPALAAHELVGCLFRLASEVPNEEENAVSIPLRVCMGGRKALKYLSEDLPDWLFSGSAVLSSDCDLYADAYEDFTIDVAEAPTLCSVLIDFTQESTSAAASYTLSGGQGGSAMETSIPEGSNLVAALAKCFKAAVSLTKVKLSSTRSVYGGLRYLSGAHGSGGVMQRIGDAIIDLGDTSMRDPDAPGGVGKVFTEALVEFLNFLESCSCVSVPYAATVARYLAEAGHPMASMDRLHAAVSYYTQALRETENAELNPAESKILGGLIAVVGSCSATLYKHGDFLSLVGQDFPIRLANLAVLETTSELKSEAVLALEKLHDAPGILAFLESATMDRCSGLAKELNAVESANGKYSVSLATMELTLSVLEDMDAFSEVFSGRMSVATELPSEVDAMVQHIIDNVLSHWGRRQYRTESERWRVARAAVDVLFAARKSNRMIGKLLATAPGSGGPCSALKAVAAIAGIRENPELEGFPSGAEALAKAAANGDGQCERLMEKASSRACVLLHQLLDIPSAELRRASVSAAGAGELLLSESKSVVDAASLMGSGAAVSAPAAAYIARTIAAAPALSSRITSSPIARDLRSSLATSMETEEEEEVGEEDEGPYTKTPLFNSILKLVVACLSNPKSIDSGFFLLGVNRNSNEVVGEYGILEGICERIRSATRLDDERVATAASFLAYLAGNSAAKTSFVTLEYLRNSDLGSCASQALTRIYVEVQVERVERMRFSELTRCLSACMRVTALESHKFAAGSLQQDDVPDGGSLLLGLLRIIARFAREENLQNLTVSTFSSWRQLFWTCAPRFQKEGRLNTLTLYEIAAEVLEGLGGSSDTDMERLVSADGCEIAASTALLSVSLLREPPPDSESVDLTQAASVLEKVVHAIAGKLGPRADGASARTALYAVLVHTEQLIEKIGGMDVISNVAGLHPSESNRSSREVIDTIYARALGDARIGRRQWSGAEGVIAVASGDALSGSAAARSAAVNAIACILRMDCHGAKAAGGAMSSLNALSAQNRLRKLSSLALADSDTVIRIGQLFSQSSALRANENSEKAAALFVAESVLVLLHQVANVPGGSRTLIDAGVVENAALLGSALSSASNFGEVGVSRSRFEFEVEPSGYVEEHLDDFQNISETRASLAGSIAGLAAASLRRSGGSSRPDSGLASPAIGVVESGQVVFAELIRDLRDASCGQLAAASSVGLLLSRLPRELADIGGASMLVHLSSRFLWSLFRSKRERVWSGGTPKTTLEARRAQINHPEGGTLFERDLGLARMTCARVMLSAIQGSSMLLTFFNANVASSREAHVATNKASLWDVVEVTRIVVLEMQRSAEEEMRITANLPGVARRSPSLKAFCVEEFGLKGSSLDAKVLETCMLKVAEQSRLYADRLCGTVIESLMYILREYSRAARELQSGNGKKTNLSEADADAILVEGRTNLLSLCRDIDSIDTKRDVSFMRQLSRQIRTYITEK</sequence>
<comment type="caution">
    <text evidence="6">The sequence shown here is derived from an EMBL/GenBank/DDBJ whole genome shotgun (WGS) entry which is preliminary data.</text>
</comment>
<evidence type="ECO:0000256" key="4">
    <source>
        <dbReference type="ARBA" id="ARBA00023242"/>
    </source>
</evidence>
<evidence type="ECO:0000256" key="3">
    <source>
        <dbReference type="ARBA" id="ARBA00022448"/>
    </source>
</evidence>
<evidence type="ECO:0000313" key="7">
    <source>
        <dbReference type="Proteomes" id="UP001157974"/>
    </source>
</evidence>
<evidence type="ECO:0000256" key="5">
    <source>
        <dbReference type="SAM" id="MobiDB-lite"/>
    </source>
</evidence>
<dbReference type="GO" id="GO:0005643">
    <property type="term" value="C:nuclear pore"/>
    <property type="evidence" value="ECO:0007669"/>
    <property type="project" value="InterPro"/>
</dbReference>
<accession>A0AAV8UP55</accession>
<gene>
    <name evidence="6" type="ORF">NDN08_000841</name>
</gene>
<reference evidence="6 7" key="1">
    <citation type="journal article" date="2023" name="Nat. Commun.">
        <title>Origin of minicircular mitochondrial genomes in red algae.</title>
        <authorList>
            <person name="Lee Y."/>
            <person name="Cho C.H."/>
            <person name="Lee Y.M."/>
            <person name="Park S.I."/>
            <person name="Yang J.H."/>
            <person name="West J.A."/>
            <person name="Bhattacharya D."/>
            <person name="Yoon H.S."/>
        </authorList>
    </citation>
    <scope>NUCLEOTIDE SEQUENCE [LARGE SCALE GENOMIC DNA]</scope>
    <source>
        <strain evidence="6 7">CCMP1338</strain>
        <tissue evidence="6">Whole cell</tissue>
    </source>
</reference>